<dbReference type="InterPro" id="IPR036390">
    <property type="entry name" value="WH_DNA-bd_sf"/>
</dbReference>
<reference evidence="1" key="1">
    <citation type="journal article" date="2020" name="mSystems">
        <title>Genome- and Community-Level Interaction Insights into Carbon Utilization and Element Cycling Functions of Hydrothermarchaeota in Hydrothermal Sediment.</title>
        <authorList>
            <person name="Zhou Z."/>
            <person name="Liu Y."/>
            <person name="Xu W."/>
            <person name="Pan J."/>
            <person name="Luo Z.H."/>
            <person name="Li M."/>
        </authorList>
    </citation>
    <scope>NUCLEOTIDE SEQUENCE [LARGE SCALE GENOMIC DNA]</scope>
    <source>
        <strain evidence="1">SpSt-657</strain>
    </source>
</reference>
<dbReference type="SUPFAM" id="SSF46785">
    <property type="entry name" value="Winged helix' DNA-binding domain"/>
    <property type="match status" value="1"/>
</dbReference>
<dbReference type="EMBL" id="DTBZ01000166">
    <property type="protein sequence ID" value="HGQ19047.1"/>
    <property type="molecule type" value="Genomic_DNA"/>
</dbReference>
<sequence>MSVDESAVCNIYRRLLHQLVKSLENDLRMMVVIELLNNGPLSFRALGRRLRVNYRRLNEALRHLASTGIIQVYTVKISPTKSYRFYHVSEAYLPILKTLLIVEDREYREHR</sequence>
<gene>
    <name evidence="1" type="ORF">ENU30_08790</name>
</gene>
<evidence type="ECO:0008006" key="2">
    <source>
        <dbReference type="Google" id="ProtNLM"/>
    </source>
</evidence>
<protein>
    <recommendedName>
        <fullName evidence="2">ArsR family transcriptional regulator</fullName>
    </recommendedName>
</protein>
<dbReference type="AlphaFoldDB" id="A0A7J3JTM5"/>
<evidence type="ECO:0000313" key="1">
    <source>
        <dbReference type="EMBL" id="HGQ19047.1"/>
    </source>
</evidence>
<dbReference type="Gene3D" id="1.10.10.10">
    <property type="entry name" value="Winged helix-like DNA-binding domain superfamily/Winged helix DNA-binding domain"/>
    <property type="match status" value="1"/>
</dbReference>
<organism evidence="1">
    <name type="scientific">Ignisphaera aggregans</name>
    <dbReference type="NCBI Taxonomy" id="334771"/>
    <lineage>
        <taxon>Archaea</taxon>
        <taxon>Thermoproteota</taxon>
        <taxon>Thermoprotei</taxon>
        <taxon>Desulfurococcales</taxon>
        <taxon>Desulfurococcaceae</taxon>
        <taxon>Ignisphaera</taxon>
    </lineage>
</organism>
<dbReference type="InterPro" id="IPR036388">
    <property type="entry name" value="WH-like_DNA-bd_sf"/>
</dbReference>
<proteinExistence type="predicted"/>
<accession>A0A7J3JTM5</accession>
<name>A0A7J3JTM5_9CREN</name>
<comment type="caution">
    <text evidence="1">The sequence shown here is derived from an EMBL/GenBank/DDBJ whole genome shotgun (WGS) entry which is preliminary data.</text>
</comment>